<dbReference type="EMBL" id="JARGDL010000017">
    <property type="protein sequence ID" value="MDF1612739.1"/>
    <property type="molecule type" value="Genomic_DNA"/>
</dbReference>
<proteinExistence type="predicted"/>
<feature type="domain" description="Peptidase S9 prolyl oligopeptidase catalytic" evidence="1">
    <location>
        <begin position="90"/>
        <end position="284"/>
    </location>
</feature>
<dbReference type="PANTHER" id="PTHR11731">
    <property type="entry name" value="PROTEASE FAMILY S9B,C DIPEPTIDYL-PEPTIDASE IV-RELATED"/>
    <property type="match status" value="1"/>
</dbReference>
<organism evidence="2 3">
    <name type="scientific">Stygiobacter electus</name>
    <dbReference type="NCBI Taxonomy" id="3032292"/>
    <lineage>
        <taxon>Bacteria</taxon>
        <taxon>Pseudomonadati</taxon>
        <taxon>Ignavibacteriota</taxon>
        <taxon>Ignavibacteria</taxon>
        <taxon>Ignavibacteriales</taxon>
        <taxon>Melioribacteraceae</taxon>
        <taxon>Stygiobacter</taxon>
    </lineage>
</organism>
<gene>
    <name evidence="2" type="ORF">P0M35_11305</name>
</gene>
<dbReference type="GO" id="GO:0006508">
    <property type="term" value="P:proteolysis"/>
    <property type="evidence" value="ECO:0007669"/>
    <property type="project" value="InterPro"/>
</dbReference>
<dbReference type="InterPro" id="IPR050278">
    <property type="entry name" value="Serine_Prot_S9B/DPPIV"/>
</dbReference>
<dbReference type="InterPro" id="IPR029058">
    <property type="entry name" value="AB_hydrolase_fold"/>
</dbReference>
<dbReference type="Proteomes" id="UP001221302">
    <property type="component" value="Unassembled WGS sequence"/>
</dbReference>
<sequence length="286" mass="32429">MKTKILHREELKLSSIQEKMIESGWGNGVISNSVTEKIFYESDGLKIAGFISYPKDQSKKYPSIIWCRGGIGNYGVIEDFYARGIFGQIASWGYVVFASQYRGNSTSSGIDEVGGAELNDVLNLIPLADEIECADANIWGIEGWSRGGLMTYLVLTKTNVFKAAITSGGISFLDCSKEKRDKYLQFLYELTSEKLSTLDYDEICKSRSVINFPEKISKDTNLLLIHGTEDDKVPFENSVKLAEKLKELNYNCELKLIEGGDHFLKEQRNEISKLRKDWYDKYLKQI</sequence>
<dbReference type="PANTHER" id="PTHR11731:SF193">
    <property type="entry name" value="DIPEPTIDYL PEPTIDASE 9"/>
    <property type="match status" value="1"/>
</dbReference>
<accession>A0AAE3P1S4</accession>
<dbReference type="Gene3D" id="3.40.50.1820">
    <property type="entry name" value="alpha/beta hydrolase"/>
    <property type="match status" value="1"/>
</dbReference>
<evidence type="ECO:0000259" key="1">
    <source>
        <dbReference type="Pfam" id="PF00326"/>
    </source>
</evidence>
<keyword evidence="3" id="KW-1185">Reference proteome</keyword>
<dbReference type="SUPFAM" id="SSF53474">
    <property type="entry name" value="alpha/beta-Hydrolases"/>
    <property type="match status" value="1"/>
</dbReference>
<dbReference type="Pfam" id="PF00326">
    <property type="entry name" value="Peptidase_S9"/>
    <property type="match status" value="1"/>
</dbReference>
<evidence type="ECO:0000313" key="2">
    <source>
        <dbReference type="EMBL" id="MDF1612739.1"/>
    </source>
</evidence>
<dbReference type="AlphaFoldDB" id="A0AAE3P1S4"/>
<comment type="caution">
    <text evidence="2">The sequence shown here is derived from an EMBL/GenBank/DDBJ whole genome shotgun (WGS) entry which is preliminary data.</text>
</comment>
<reference evidence="2" key="1">
    <citation type="submission" date="2023-03" db="EMBL/GenBank/DDBJ databases">
        <title>Stygiobacter electus gen. nov., sp. nov., facultatively anaerobic thermotolerant bacterium of the class Ignavibacteria from a well of Yessentuki mineral water deposit.</title>
        <authorList>
            <person name="Podosokorskaya O.A."/>
            <person name="Elcheninov A.G."/>
            <person name="Petrova N.F."/>
            <person name="Zavarzina D.G."/>
            <person name="Kublanov I.V."/>
            <person name="Merkel A.Y."/>
        </authorList>
    </citation>
    <scope>NUCLEOTIDE SEQUENCE</scope>
    <source>
        <strain evidence="2">09-Me</strain>
    </source>
</reference>
<dbReference type="RefSeq" id="WP_321536510.1">
    <property type="nucleotide sequence ID" value="NZ_JARGDL010000017.1"/>
</dbReference>
<dbReference type="GO" id="GO:0008236">
    <property type="term" value="F:serine-type peptidase activity"/>
    <property type="evidence" value="ECO:0007669"/>
    <property type="project" value="InterPro"/>
</dbReference>
<protein>
    <submittedName>
        <fullName evidence="2">Prolyl oligopeptidase family serine peptidase</fullName>
    </submittedName>
</protein>
<name>A0AAE3P1S4_9BACT</name>
<dbReference type="InterPro" id="IPR001375">
    <property type="entry name" value="Peptidase_S9_cat"/>
</dbReference>
<dbReference type="GO" id="GO:0008239">
    <property type="term" value="F:dipeptidyl-peptidase activity"/>
    <property type="evidence" value="ECO:0007669"/>
    <property type="project" value="TreeGrafter"/>
</dbReference>
<evidence type="ECO:0000313" key="3">
    <source>
        <dbReference type="Proteomes" id="UP001221302"/>
    </source>
</evidence>